<evidence type="ECO:0000313" key="1">
    <source>
        <dbReference type="EMBL" id="MBU9710358.1"/>
    </source>
</evidence>
<dbReference type="Proteomes" id="UP000784880">
    <property type="component" value="Unassembled WGS sequence"/>
</dbReference>
<comment type="caution">
    <text evidence="1">The sequence shown here is derived from an EMBL/GenBank/DDBJ whole genome shotgun (WGS) entry which is preliminary data.</text>
</comment>
<gene>
    <name evidence="1" type="primary">spoIIR</name>
    <name evidence="1" type="ORF">KS419_01085</name>
</gene>
<dbReference type="NCBIfam" id="TIGR02837">
    <property type="entry name" value="spore_II_R"/>
    <property type="match status" value="1"/>
</dbReference>
<organism evidence="1 2">
    <name type="scientific">Evansella tamaricis</name>
    <dbReference type="NCBI Taxonomy" id="2069301"/>
    <lineage>
        <taxon>Bacteria</taxon>
        <taxon>Bacillati</taxon>
        <taxon>Bacillota</taxon>
        <taxon>Bacilli</taxon>
        <taxon>Bacillales</taxon>
        <taxon>Bacillaceae</taxon>
        <taxon>Evansella</taxon>
    </lineage>
</organism>
<dbReference type="RefSeq" id="WP_217064251.1">
    <property type="nucleotide sequence ID" value="NZ_JAHQCS010000021.1"/>
</dbReference>
<accession>A0ABS6JA14</accession>
<evidence type="ECO:0000313" key="2">
    <source>
        <dbReference type="Proteomes" id="UP000784880"/>
    </source>
</evidence>
<keyword evidence="2" id="KW-1185">Reference proteome</keyword>
<dbReference type="InterPro" id="IPR014202">
    <property type="entry name" value="Spore_II_R"/>
</dbReference>
<proteinExistence type="predicted"/>
<protein>
    <submittedName>
        <fullName evidence="1">Stage II sporulation protein R</fullName>
    </submittedName>
</protein>
<reference evidence="1 2" key="1">
    <citation type="submission" date="2021-06" db="EMBL/GenBank/DDBJ databases">
        <title>Bacillus sp. RD4P76, an endophyte from a halophyte.</title>
        <authorList>
            <person name="Sun J.-Q."/>
        </authorList>
    </citation>
    <scope>NUCLEOTIDE SEQUENCE [LARGE SCALE GENOMIC DNA]</scope>
    <source>
        <strain evidence="1 2">CGMCC 1.15917</strain>
    </source>
</reference>
<dbReference type="Pfam" id="PF09551">
    <property type="entry name" value="Spore_II_R"/>
    <property type="match status" value="1"/>
</dbReference>
<sequence>MNLRIRLYILLSLSILLLSWEGQQLMTVKADDQFIPEESIRLRILANSNAPLDQKLKRDIRNSVNEQITTWVEELHDVEVARNVINENIHILYGIVANELEKVGSNEAFNVSLQETSFPTKLYGNRLYPAGDYEAVVITLGDGNGDNWWCVLFPPLCFLDFSNGDAVAHETESPQEDQSNEEDEVEVSFFIVEVFTNIMDRFRA</sequence>
<dbReference type="EMBL" id="JAHQCS010000021">
    <property type="protein sequence ID" value="MBU9710358.1"/>
    <property type="molecule type" value="Genomic_DNA"/>
</dbReference>
<name>A0ABS6JA14_9BACI</name>